<comment type="similarity">
    <text evidence="1 2">Belongs to the cytochrome P450 family.</text>
</comment>
<dbReference type="PRINTS" id="PR00359">
    <property type="entry name" value="BP450"/>
</dbReference>
<dbReference type="EMBL" id="JBHRZI010000012">
    <property type="protein sequence ID" value="MFC3892794.1"/>
    <property type="molecule type" value="Genomic_DNA"/>
</dbReference>
<dbReference type="Pfam" id="PF00067">
    <property type="entry name" value="p450"/>
    <property type="match status" value="1"/>
</dbReference>
<protein>
    <submittedName>
        <fullName evidence="3">Cytochrome P450</fullName>
        <ecNumber evidence="3">1.14.-.-</ecNumber>
    </submittedName>
</protein>
<keyword evidence="2" id="KW-0408">Iron</keyword>
<accession>A0ABV8BSV1</accession>
<dbReference type="InterPro" id="IPR036396">
    <property type="entry name" value="Cyt_P450_sf"/>
</dbReference>
<evidence type="ECO:0000313" key="3">
    <source>
        <dbReference type="EMBL" id="MFC3892794.1"/>
    </source>
</evidence>
<keyword evidence="2 3" id="KW-0560">Oxidoreductase</keyword>
<dbReference type="EC" id="1.14.-.-" evidence="3"/>
<dbReference type="Proteomes" id="UP001595690">
    <property type="component" value="Unassembled WGS sequence"/>
</dbReference>
<evidence type="ECO:0000256" key="2">
    <source>
        <dbReference type="RuleBase" id="RU000461"/>
    </source>
</evidence>
<comment type="caution">
    <text evidence="3">The sequence shown here is derived from an EMBL/GenBank/DDBJ whole genome shotgun (WGS) entry which is preliminary data.</text>
</comment>
<dbReference type="PRINTS" id="PR00385">
    <property type="entry name" value="P450"/>
</dbReference>
<dbReference type="Gene3D" id="1.10.630.10">
    <property type="entry name" value="Cytochrome P450"/>
    <property type="match status" value="1"/>
</dbReference>
<dbReference type="PANTHER" id="PTHR46696">
    <property type="entry name" value="P450, PUTATIVE (EUROFUNG)-RELATED"/>
    <property type="match status" value="1"/>
</dbReference>
<keyword evidence="4" id="KW-1185">Reference proteome</keyword>
<dbReference type="InterPro" id="IPR002397">
    <property type="entry name" value="Cyt_P450_B"/>
</dbReference>
<dbReference type="InterPro" id="IPR001128">
    <property type="entry name" value="Cyt_P450"/>
</dbReference>
<dbReference type="PANTHER" id="PTHR46696:SF6">
    <property type="entry name" value="P450, PUTATIVE (EUROFUNG)-RELATED"/>
    <property type="match status" value="1"/>
</dbReference>
<evidence type="ECO:0000256" key="1">
    <source>
        <dbReference type="ARBA" id="ARBA00010617"/>
    </source>
</evidence>
<dbReference type="PROSITE" id="PS00086">
    <property type="entry name" value="CYTOCHROME_P450"/>
    <property type="match status" value="1"/>
</dbReference>
<dbReference type="GO" id="GO:0016491">
    <property type="term" value="F:oxidoreductase activity"/>
    <property type="evidence" value="ECO:0007669"/>
    <property type="project" value="UniProtKB-KW"/>
</dbReference>
<keyword evidence="2" id="KW-0503">Monooxygenase</keyword>
<keyword evidence="2" id="KW-0479">Metal-binding</keyword>
<reference evidence="4" key="1">
    <citation type="journal article" date="2019" name="Int. J. Syst. Evol. Microbiol.">
        <title>The Global Catalogue of Microorganisms (GCM) 10K type strain sequencing project: providing services to taxonomists for standard genome sequencing and annotation.</title>
        <authorList>
            <consortium name="The Broad Institute Genomics Platform"/>
            <consortium name="The Broad Institute Genome Sequencing Center for Infectious Disease"/>
            <person name="Wu L."/>
            <person name="Ma J."/>
        </authorList>
    </citation>
    <scope>NUCLEOTIDE SEQUENCE [LARGE SCALE GENOMIC DNA]</scope>
    <source>
        <strain evidence="4">CGMCC 4.7405</strain>
    </source>
</reference>
<proteinExistence type="inferred from homology"/>
<dbReference type="RefSeq" id="WP_382372767.1">
    <property type="nucleotide sequence ID" value="NZ_JBHRZI010000012.1"/>
</dbReference>
<evidence type="ECO:0000313" key="4">
    <source>
        <dbReference type="Proteomes" id="UP001595690"/>
    </source>
</evidence>
<name>A0ABV8BSV1_9PSEU</name>
<dbReference type="CDD" id="cd11030">
    <property type="entry name" value="CYP105-like"/>
    <property type="match status" value="1"/>
</dbReference>
<dbReference type="InterPro" id="IPR017972">
    <property type="entry name" value="Cyt_P450_CS"/>
</dbReference>
<sequence length="371" mass="40719">MRLPLTSGVLVWLVTGYDEARQVLADSRFSSNLTTPGTALPKPGERTVAEELQDRQPGTFLEYDPPDHTRLRGMVAGEFTAGAMHRLRPRIEAIVEECLDATEEAGSPVDLVETFALPMPSKVICEMLGVPYDDDFDFAGHTVVMTDLMARPEDTLAARDAMRGYMRGIVQDRRKNPTDDVLGRLIRNYGNDVTDEELVGIGNLLLIAGHETTAMMLGLGTLALLQHPEQLAMVRDDPSAVPSAVEELLRYASIANHGAIRTATEDVVIGGRLIQEGDAVAVSIPVVNRDPDRFDDPYRFDITRDPKAGQLAFGYGIHRCIAAPMARMEMQIAYPALLRRFPALCLATPIDRIPVRTSNATHGLHALPVAW</sequence>
<organism evidence="3 4">
    <name type="scientific">Lentzea rhizosphaerae</name>
    <dbReference type="NCBI Taxonomy" id="2041025"/>
    <lineage>
        <taxon>Bacteria</taxon>
        <taxon>Bacillati</taxon>
        <taxon>Actinomycetota</taxon>
        <taxon>Actinomycetes</taxon>
        <taxon>Pseudonocardiales</taxon>
        <taxon>Pseudonocardiaceae</taxon>
        <taxon>Lentzea</taxon>
    </lineage>
</organism>
<keyword evidence="2" id="KW-0349">Heme</keyword>
<dbReference type="SUPFAM" id="SSF48264">
    <property type="entry name" value="Cytochrome P450"/>
    <property type="match status" value="1"/>
</dbReference>
<gene>
    <name evidence="3" type="ORF">ACFOWZ_15050</name>
</gene>